<proteinExistence type="predicted"/>
<evidence type="ECO:0008006" key="3">
    <source>
        <dbReference type="Google" id="ProtNLM"/>
    </source>
</evidence>
<dbReference type="AlphaFoldDB" id="A0AAV9I154"/>
<keyword evidence="2" id="KW-1185">Reference proteome</keyword>
<reference evidence="1" key="1">
    <citation type="journal article" date="2023" name="Mol. Phylogenet. Evol.">
        <title>Genome-scale phylogeny and comparative genomics of the fungal order Sordariales.</title>
        <authorList>
            <person name="Hensen N."/>
            <person name="Bonometti L."/>
            <person name="Westerberg I."/>
            <person name="Brannstrom I.O."/>
            <person name="Guillou S."/>
            <person name="Cros-Aarteil S."/>
            <person name="Calhoun S."/>
            <person name="Haridas S."/>
            <person name="Kuo A."/>
            <person name="Mondo S."/>
            <person name="Pangilinan J."/>
            <person name="Riley R."/>
            <person name="LaButti K."/>
            <person name="Andreopoulos B."/>
            <person name="Lipzen A."/>
            <person name="Chen C."/>
            <person name="Yan M."/>
            <person name="Daum C."/>
            <person name="Ng V."/>
            <person name="Clum A."/>
            <person name="Steindorff A."/>
            <person name="Ohm R.A."/>
            <person name="Martin F."/>
            <person name="Silar P."/>
            <person name="Natvig D.O."/>
            <person name="Lalanne C."/>
            <person name="Gautier V."/>
            <person name="Ament-Velasquez S.L."/>
            <person name="Kruys A."/>
            <person name="Hutchinson M.I."/>
            <person name="Powell A.J."/>
            <person name="Barry K."/>
            <person name="Miller A.N."/>
            <person name="Grigoriev I.V."/>
            <person name="Debuchy R."/>
            <person name="Gladieux P."/>
            <person name="Hiltunen Thoren M."/>
            <person name="Johannesson H."/>
        </authorList>
    </citation>
    <scope>NUCLEOTIDE SEQUENCE</scope>
    <source>
        <strain evidence="1">PSN324</strain>
    </source>
</reference>
<comment type="caution">
    <text evidence="1">The sequence shown here is derived from an EMBL/GenBank/DDBJ whole genome shotgun (WGS) entry which is preliminary data.</text>
</comment>
<gene>
    <name evidence="1" type="ORF">QBC42DRAFT_323563</name>
</gene>
<reference evidence="1" key="2">
    <citation type="submission" date="2023-06" db="EMBL/GenBank/DDBJ databases">
        <authorList>
            <consortium name="Lawrence Berkeley National Laboratory"/>
            <person name="Mondo S.J."/>
            <person name="Hensen N."/>
            <person name="Bonometti L."/>
            <person name="Westerberg I."/>
            <person name="Brannstrom I.O."/>
            <person name="Guillou S."/>
            <person name="Cros-Aarteil S."/>
            <person name="Calhoun S."/>
            <person name="Haridas S."/>
            <person name="Kuo A."/>
            <person name="Pangilinan J."/>
            <person name="Riley R."/>
            <person name="Labutti K."/>
            <person name="Andreopoulos B."/>
            <person name="Lipzen A."/>
            <person name="Chen C."/>
            <person name="Yanf M."/>
            <person name="Daum C."/>
            <person name="Ng V."/>
            <person name="Clum A."/>
            <person name="Steindorff A."/>
            <person name="Ohm R."/>
            <person name="Martin F."/>
            <person name="Silar P."/>
            <person name="Natvig D."/>
            <person name="Lalanne C."/>
            <person name="Gautier V."/>
            <person name="Ament-Velasquez S.L."/>
            <person name="Kruys A."/>
            <person name="Hutchinson M.I."/>
            <person name="Powell A.J."/>
            <person name="Barry K."/>
            <person name="Miller A.N."/>
            <person name="Grigoriev I.V."/>
            <person name="Debuchy R."/>
            <person name="Gladieux P."/>
            <person name="Thoren M.H."/>
            <person name="Johannesson H."/>
        </authorList>
    </citation>
    <scope>NUCLEOTIDE SEQUENCE</scope>
    <source>
        <strain evidence="1">PSN324</strain>
    </source>
</reference>
<name>A0AAV9I154_9PEZI</name>
<accession>A0AAV9I154</accession>
<sequence>MSQCSCHPSFPTPAQPPNYKDMQAIAAIVNPDTVGRVDADGKPAGQQVILFQSLPNGTLGFDQVQFNGDHGDLSKQNEDGVIGYYTNPSKLVPTLKFGSSLATVVLDDVVRTYGVLEGDSSVWLLSPIVMPLENARIPYGSIAATSDGDKNGKLFWQDKRDGKFQLKCRDLNARDDGGVWIDGTEDSKEGTDIAAFYDGEDFWVIYQSTSQSGNSKKAKPKDYIKAVPITGDGQGFLVDGSSDKLNGELARIAACRAEKKGGGADVDRVYVYFTDQYSTLHVGWANCTRGGNLTFQNDVKNFKGLIVHEKSRIAAVASPLDSRNEIYAVTGTNSKISHTADKWN</sequence>
<evidence type="ECO:0000313" key="2">
    <source>
        <dbReference type="Proteomes" id="UP001321749"/>
    </source>
</evidence>
<organism evidence="1 2">
    <name type="scientific">Cladorrhinum samala</name>
    <dbReference type="NCBI Taxonomy" id="585594"/>
    <lineage>
        <taxon>Eukaryota</taxon>
        <taxon>Fungi</taxon>
        <taxon>Dikarya</taxon>
        <taxon>Ascomycota</taxon>
        <taxon>Pezizomycotina</taxon>
        <taxon>Sordariomycetes</taxon>
        <taxon>Sordariomycetidae</taxon>
        <taxon>Sordariales</taxon>
        <taxon>Podosporaceae</taxon>
        <taxon>Cladorrhinum</taxon>
    </lineage>
</organism>
<evidence type="ECO:0000313" key="1">
    <source>
        <dbReference type="EMBL" id="KAK4466752.1"/>
    </source>
</evidence>
<dbReference type="Proteomes" id="UP001321749">
    <property type="component" value="Unassembled WGS sequence"/>
</dbReference>
<protein>
    <recommendedName>
        <fullName evidence="3">Fucose-specific lectin</fullName>
    </recommendedName>
</protein>
<dbReference type="EMBL" id="MU864930">
    <property type="protein sequence ID" value="KAK4466752.1"/>
    <property type="molecule type" value="Genomic_DNA"/>
</dbReference>